<dbReference type="Proteomes" id="UP000291269">
    <property type="component" value="Unassembled WGS sequence"/>
</dbReference>
<accession>A0A4Q2K8U5</accession>
<evidence type="ECO:0000313" key="2">
    <source>
        <dbReference type="Proteomes" id="UP000291269"/>
    </source>
</evidence>
<dbReference type="OrthoDB" id="1030581at2"/>
<sequence length="289" mass="33576">MENSVLKDVKFNGKFGLKGFSSKESGHKIFDTLTWENVFEEQDWTLAEWASVHPLRADRKQVKEGDRIDFSTESKVVSLWPGKGKLSFFADTSKEYGAPRKSGEDWIHLLLEQKIEAGDRVYLGDMKALDLALDFSVDECENLMRREEYDPNLHAAQISWFFTVENNRDTKLDFEGRPDYLWFGLPLFDNRHAVIDGPQIFLDRGTEKVIYSVKRAEYMEEPFRIGHKYCVRMDILPSIKKAFAVAKEQDWLKGARWEDMAIGSTNLGWEIPGTFRCRCTFENLSLTFR</sequence>
<dbReference type="EMBL" id="SDOZ01000003">
    <property type="protein sequence ID" value="RXZ58334.1"/>
    <property type="molecule type" value="Genomic_DNA"/>
</dbReference>
<protein>
    <submittedName>
        <fullName evidence="1">Uncharacterized protein</fullName>
    </submittedName>
</protein>
<proteinExistence type="predicted"/>
<dbReference type="RefSeq" id="WP_129226737.1">
    <property type="nucleotide sequence ID" value="NZ_SDOZ01000003.1"/>
</dbReference>
<comment type="caution">
    <text evidence="1">The sequence shown here is derived from an EMBL/GenBank/DDBJ whole genome shotgun (WGS) entry which is preliminary data.</text>
</comment>
<name>A0A4Q2K8U5_9FIRM</name>
<gene>
    <name evidence="1" type="ORF">ESZ91_09795</name>
</gene>
<evidence type="ECO:0000313" key="1">
    <source>
        <dbReference type="EMBL" id="RXZ58334.1"/>
    </source>
</evidence>
<reference evidence="1 2" key="1">
    <citation type="journal article" date="2019" name="Gut">
        <title>Antibiotics-induced monodominance of a novel gut bacterial order.</title>
        <authorList>
            <person name="Hildebrand F."/>
            <person name="Moitinho-Silva L."/>
            <person name="Blasche S."/>
            <person name="Jahn M.T."/>
            <person name="Gossmann T.I."/>
            <person name="Heuerta-Cepas J."/>
            <person name="Hercog R."/>
            <person name="Luetge M."/>
            <person name="Bahram M."/>
            <person name="Pryszlak A."/>
            <person name="Alves R.J."/>
            <person name="Waszak S.M."/>
            <person name="Zhu A."/>
            <person name="Ye L."/>
            <person name="Costea P.I."/>
            <person name="Aalvink S."/>
            <person name="Belzer C."/>
            <person name="Forslund S.K."/>
            <person name="Sunagawa S."/>
            <person name="Hentschel U."/>
            <person name="Merten C."/>
            <person name="Patil K.R."/>
            <person name="Benes V."/>
            <person name="Bork P."/>
        </authorList>
    </citation>
    <scope>NUCLEOTIDE SEQUENCE [LARGE SCALE GENOMIC DNA]</scope>
    <source>
        <strain evidence="1 2">HDS1380</strain>
    </source>
</reference>
<organism evidence="1 2">
    <name type="scientific">Candidatus Borkfalkia ceftriaxoniphila</name>
    <dbReference type="NCBI Taxonomy" id="2508949"/>
    <lineage>
        <taxon>Bacteria</taxon>
        <taxon>Bacillati</taxon>
        <taxon>Bacillota</taxon>
        <taxon>Clostridia</taxon>
        <taxon>Christensenellales</taxon>
        <taxon>Christensenellaceae</taxon>
        <taxon>Candidatus Borkfalkia</taxon>
    </lineage>
</organism>
<keyword evidence="2" id="KW-1185">Reference proteome</keyword>
<dbReference type="AlphaFoldDB" id="A0A4Q2K8U5"/>